<keyword evidence="1" id="KW-0472">Membrane</keyword>
<dbReference type="EMBL" id="JABSNO010000006">
    <property type="protein sequence ID" value="NRS92011.1"/>
    <property type="molecule type" value="Genomic_DNA"/>
</dbReference>
<reference evidence="2" key="1">
    <citation type="submission" date="2020-05" db="EMBL/GenBank/DDBJ databases">
        <title>Genomic Encyclopedia of Type Strains, Phase IV (KMG-V): Genome sequencing to study the core and pangenomes of soil and plant-associated prokaryotes.</title>
        <authorList>
            <person name="Whitman W."/>
        </authorList>
    </citation>
    <scope>NUCLEOTIDE SEQUENCE</scope>
    <source>
        <strain evidence="2">16F</strain>
    </source>
</reference>
<dbReference type="AlphaFoldDB" id="A0A8J8K7Y6"/>
<sequence length="108" mass="12658">MDILVISMIYRIPIYAISLIINNPFLEKINEKIIKEIQNPENLQFNFSEMSILIIFSIIMILIIIYAIVLLTNGFRTATNLRKWQNYIWFVIALVISEILSKTLINLI</sequence>
<comment type="caution">
    <text evidence="2">The sequence shown here is derived from an EMBL/GenBank/DDBJ whole genome shotgun (WGS) entry which is preliminary data.</text>
</comment>
<keyword evidence="1" id="KW-0812">Transmembrane</keyword>
<organism evidence="2 3">
    <name type="scientific">Frigoriflavimonas asaccharolytica</name>
    <dbReference type="NCBI Taxonomy" id="2735899"/>
    <lineage>
        <taxon>Bacteria</taxon>
        <taxon>Pseudomonadati</taxon>
        <taxon>Bacteroidota</taxon>
        <taxon>Flavobacteriia</taxon>
        <taxon>Flavobacteriales</taxon>
        <taxon>Weeksellaceae</taxon>
        <taxon>Frigoriflavimonas</taxon>
    </lineage>
</organism>
<feature type="transmembrane region" description="Helical" evidence="1">
    <location>
        <begin position="52"/>
        <end position="75"/>
    </location>
</feature>
<feature type="transmembrane region" description="Helical" evidence="1">
    <location>
        <begin position="87"/>
        <end position="105"/>
    </location>
</feature>
<keyword evidence="3" id="KW-1185">Reference proteome</keyword>
<gene>
    <name evidence="2" type="ORF">HNQ03_001078</name>
</gene>
<protein>
    <submittedName>
        <fullName evidence="2">Magnesium-transporting ATPase (P-type)</fullName>
    </submittedName>
</protein>
<accession>A0A8J8K7Y6</accession>
<evidence type="ECO:0000313" key="2">
    <source>
        <dbReference type="EMBL" id="NRS92011.1"/>
    </source>
</evidence>
<evidence type="ECO:0000256" key="1">
    <source>
        <dbReference type="SAM" id="Phobius"/>
    </source>
</evidence>
<proteinExistence type="predicted"/>
<dbReference type="Proteomes" id="UP000610746">
    <property type="component" value="Unassembled WGS sequence"/>
</dbReference>
<name>A0A8J8K7Y6_9FLAO</name>
<evidence type="ECO:0000313" key="3">
    <source>
        <dbReference type="Proteomes" id="UP000610746"/>
    </source>
</evidence>
<keyword evidence="1" id="KW-1133">Transmembrane helix</keyword>